<dbReference type="InterPro" id="IPR052155">
    <property type="entry name" value="Biofilm_reg_signaling"/>
</dbReference>
<dbReference type="Proteomes" id="UP000502706">
    <property type="component" value="Chromosome"/>
</dbReference>
<dbReference type="Pfam" id="PF13426">
    <property type="entry name" value="PAS_9"/>
    <property type="match status" value="1"/>
</dbReference>
<feature type="domain" description="PAC" evidence="4">
    <location>
        <begin position="374"/>
        <end position="426"/>
    </location>
</feature>
<dbReference type="RefSeq" id="WP_166397961.1">
    <property type="nucleotide sequence ID" value="NZ_CP045121.1"/>
</dbReference>
<feature type="domain" description="PAS" evidence="3">
    <location>
        <begin position="301"/>
        <end position="371"/>
    </location>
</feature>
<dbReference type="InterPro" id="IPR001610">
    <property type="entry name" value="PAC"/>
</dbReference>
<dbReference type="SMART" id="SM00086">
    <property type="entry name" value="PAC"/>
    <property type="match status" value="3"/>
</dbReference>
<dbReference type="PANTHER" id="PTHR44757:SF2">
    <property type="entry name" value="BIOFILM ARCHITECTURE MAINTENANCE PROTEIN MBAA"/>
    <property type="match status" value="1"/>
</dbReference>
<feature type="transmembrane region" description="Helical" evidence="2">
    <location>
        <begin position="164"/>
        <end position="189"/>
    </location>
</feature>
<dbReference type="PROSITE" id="PS50112">
    <property type="entry name" value="PAS"/>
    <property type="match status" value="3"/>
</dbReference>
<dbReference type="Pfam" id="PF00989">
    <property type="entry name" value="PAS"/>
    <property type="match status" value="2"/>
</dbReference>
<dbReference type="PANTHER" id="PTHR44757">
    <property type="entry name" value="DIGUANYLATE CYCLASE DGCP"/>
    <property type="match status" value="1"/>
</dbReference>
<proteinExistence type="predicted"/>
<evidence type="ECO:0000256" key="2">
    <source>
        <dbReference type="SAM" id="Phobius"/>
    </source>
</evidence>
<keyword evidence="2" id="KW-0472">Membrane</keyword>
<dbReference type="CDD" id="cd00130">
    <property type="entry name" value="PAS"/>
    <property type="match status" value="3"/>
</dbReference>
<evidence type="ECO:0000313" key="6">
    <source>
        <dbReference type="Proteomes" id="UP000502706"/>
    </source>
</evidence>
<feature type="domain" description="PAS" evidence="3">
    <location>
        <begin position="548"/>
        <end position="589"/>
    </location>
</feature>
<dbReference type="GO" id="GO:0006355">
    <property type="term" value="P:regulation of DNA-templated transcription"/>
    <property type="evidence" value="ECO:0007669"/>
    <property type="project" value="InterPro"/>
</dbReference>
<name>A0A6G8Q1J8_9ACTN</name>
<dbReference type="NCBIfam" id="TIGR00229">
    <property type="entry name" value="sensory_box"/>
    <property type="match status" value="4"/>
</dbReference>
<organism evidence="5 6">
    <name type="scientific">Rubrobacter marinus</name>
    <dbReference type="NCBI Taxonomy" id="2653852"/>
    <lineage>
        <taxon>Bacteria</taxon>
        <taxon>Bacillati</taxon>
        <taxon>Actinomycetota</taxon>
        <taxon>Rubrobacteria</taxon>
        <taxon>Rubrobacterales</taxon>
        <taxon>Rubrobacteraceae</taxon>
        <taxon>Rubrobacter</taxon>
    </lineage>
</organism>
<dbReference type="PROSITE" id="PS50113">
    <property type="entry name" value="PAC"/>
    <property type="match status" value="3"/>
</dbReference>
<dbReference type="KEGG" id="rmar:GBA65_19175"/>
<dbReference type="SMART" id="SM00091">
    <property type="entry name" value="PAS"/>
    <property type="match status" value="3"/>
</dbReference>
<evidence type="ECO:0000313" key="5">
    <source>
        <dbReference type="EMBL" id="QIN80290.1"/>
    </source>
</evidence>
<dbReference type="InterPro" id="IPR013767">
    <property type="entry name" value="PAS_fold"/>
</dbReference>
<gene>
    <name evidence="5" type="ORF">GBA65_19175</name>
</gene>
<feature type="domain" description="PAC" evidence="4">
    <location>
        <begin position="623"/>
        <end position="675"/>
    </location>
</feature>
<sequence length="720" mass="77450">MAEPVLREGAKAGPRSGALPEIVAVSRSVSRVAGGVVAAIGVLVLAGWALDAEVLKRVSPDFVAMNPTVAVAFVLSGAALSLSVEGRRRAPSRAFALIVVLLGLLGLVEAIRGPIFGGLSLFGSEIAGGESGGMATTSAFCFALLGAALLLPDLRIRRAWPSQVLALAAMGIALLALIAYAFGASAVYAASQTSIALHSALAFAVLAVGVLCATPDRGVMEVVNSGGAGGAMARRLLPAVVLVPSVLGWLRLEGQRSGMYGTELGALLLVASSMAVLAATVWWSAWLVGRLDAERRLGESAGSRLAAIVESSDDAVIGLDLDGIVRSWNGGAEKLYGYAAEEIVGRHIAVTVPPDRHRAVSEILERLRRGGAVERRETVRVRKDGTLVDVSLTISPIKDPSGRVVGISTIARDFSERREAEEKLREAEARYRSIYENAAEGIFQTTLDGRLLTANPALARMTGYGSPEEMVSSITDLGRQLYADPEDRSEFVRLVRRDGFVSNFETRFRRRGGGTIWISMNARVLRGECGEPVGSEGTVQDVTERKEAEARYRSIFENAVEGIWQTTAEGSLTTANPMMARIFGYGSPEEMVEDIWDIGKQLYANPGEREEFVRAVRRDGFVSNFEAHVRRKDGSLIWISLNARAVYDDHGRHAGFEGTVQDVTERKKTEEALRESEQRFRSSFWDASIGMALVGLDGRWLRVNRALSEIVGYGRRSCSG</sequence>
<accession>A0A6G8Q1J8</accession>
<evidence type="ECO:0000259" key="4">
    <source>
        <dbReference type="PROSITE" id="PS50113"/>
    </source>
</evidence>
<protein>
    <submittedName>
        <fullName evidence="5">PAS domain S-box protein</fullName>
    </submittedName>
</protein>
<feature type="transmembrane region" description="Helical" evidence="2">
    <location>
        <begin position="132"/>
        <end position="152"/>
    </location>
</feature>
<feature type="transmembrane region" description="Helical" evidence="2">
    <location>
        <begin position="94"/>
        <end position="112"/>
    </location>
</feature>
<feature type="domain" description="PAC" evidence="4">
    <location>
        <begin position="502"/>
        <end position="554"/>
    </location>
</feature>
<dbReference type="InterPro" id="IPR035965">
    <property type="entry name" value="PAS-like_dom_sf"/>
</dbReference>
<dbReference type="Gene3D" id="3.30.450.20">
    <property type="entry name" value="PAS domain"/>
    <property type="match status" value="4"/>
</dbReference>
<dbReference type="SUPFAM" id="SSF55785">
    <property type="entry name" value="PYP-like sensor domain (PAS domain)"/>
    <property type="match status" value="4"/>
</dbReference>
<feature type="transmembrane region" description="Helical" evidence="2">
    <location>
        <begin position="32"/>
        <end position="50"/>
    </location>
</feature>
<feature type="domain" description="PAS" evidence="3">
    <location>
        <begin position="427"/>
        <end position="497"/>
    </location>
</feature>
<keyword evidence="6" id="KW-1185">Reference proteome</keyword>
<keyword evidence="2" id="KW-0812">Transmembrane</keyword>
<keyword evidence="2" id="KW-1133">Transmembrane helix</keyword>
<dbReference type="EMBL" id="CP045121">
    <property type="protein sequence ID" value="QIN80290.1"/>
    <property type="molecule type" value="Genomic_DNA"/>
</dbReference>
<keyword evidence="1" id="KW-0175">Coiled coil</keyword>
<dbReference type="InterPro" id="IPR000014">
    <property type="entry name" value="PAS"/>
</dbReference>
<dbReference type="InterPro" id="IPR000700">
    <property type="entry name" value="PAS-assoc_C"/>
</dbReference>
<dbReference type="AlphaFoldDB" id="A0A6G8Q1J8"/>
<feature type="transmembrane region" description="Helical" evidence="2">
    <location>
        <begin position="195"/>
        <end position="214"/>
    </location>
</feature>
<evidence type="ECO:0000256" key="1">
    <source>
        <dbReference type="SAM" id="Coils"/>
    </source>
</evidence>
<feature type="transmembrane region" description="Helical" evidence="2">
    <location>
        <begin position="264"/>
        <end position="288"/>
    </location>
</feature>
<feature type="transmembrane region" description="Helical" evidence="2">
    <location>
        <begin position="62"/>
        <end position="82"/>
    </location>
</feature>
<feature type="coiled-coil region" evidence="1">
    <location>
        <begin position="410"/>
        <end position="437"/>
    </location>
</feature>
<reference evidence="5 6" key="1">
    <citation type="submission" date="2019-10" db="EMBL/GenBank/DDBJ databases">
        <title>Rubrobacter sp nov SCSIO 52915 isolated from a deep-sea sediment in the South China Sea.</title>
        <authorList>
            <person name="Chen R.W."/>
        </authorList>
    </citation>
    <scope>NUCLEOTIDE SEQUENCE [LARGE SCALE GENOMIC DNA]</scope>
    <source>
        <strain evidence="5 6">SCSIO 52915</strain>
    </source>
</reference>
<evidence type="ECO:0000259" key="3">
    <source>
        <dbReference type="PROSITE" id="PS50112"/>
    </source>
</evidence>